<dbReference type="PANTHER" id="PTHR36917:SF1">
    <property type="entry name" value="INNER MEMBRANE-SPANNING PROTEIN YCIB"/>
    <property type="match status" value="1"/>
</dbReference>
<keyword evidence="4 5" id="KW-0472">Membrane</keyword>
<feature type="transmembrane region" description="Helical" evidence="5">
    <location>
        <begin position="61"/>
        <end position="81"/>
    </location>
</feature>
<evidence type="ECO:0000313" key="7">
    <source>
        <dbReference type="EMBL" id="QEL65210.1"/>
    </source>
</evidence>
<dbReference type="AlphaFoldDB" id="A0A5C1E8L7"/>
<dbReference type="KEGG" id="otr:OTERR_17340"/>
<dbReference type="Pfam" id="PF04279">
    <property type="entry name" value="IspA"/>
    <property type="match status" value="1"/>
</dbReference>
<comment type="similarity">
    <text evidence="5">Belongs to the YciB family.</text>
</comment>
<feature type="region of interest" description="Disordered" evidence="6">
    <location>
        <begin position="220"/>
        <end position="239"/>
    </location>
</feature>
<evidence type="ECO:0000256" key="5">
    <source>
        <dbReference type="HAMAP-Rule" id="MF_00189"/>
    </source>
</evidence>
<evidence type="ECO:0000256" key="1">
    <source>
        <dbReference type="ARBA" id="ARBA00022475"/>
    </source>
</evidence>
<dbReference type="PANTHER" id="PTHR36917">
    <property type="entry name" value="INTRACELLULAR SEPTATION PROTEIN A-RELATED"/>
    <property type="match status" value="1"/>
</dbReference>
<gene>
    <name evidence="7" type="primary">ispZ</name>
    <name evidence="5" type="synonym">yciB</name>
    <name evidence="7" type="ORF">OTERR_17340</name>
</gene>
<keyword evidence="5" id="KW-0997">Cell inner membrane</keyword>
<keyword evidence="2 5" id="KW-0812">Transmembrane</keyword>
<sequence>MHGIHGQLPSGKTIIADLFPSSPLAGAGTILLPHRFPIPMKFLFDLLPVILFFAAYKTSGIFAATAVAIAATAAQIAWVWYRHRKVDTMLWASLAIVTIFGGATLLLHDETFIKWKPTVLYWLFSTLLLGSSIFFRKNLIRTMLGKQITLPEPIWHKLNLAWSLFFVVMGLANLYVAFTYSLDAWVNFKLFGATGMLLAFMVAQGFILARYMDDSAQQPAPLNPANAAPSADAGVEERQ</sequence>
<accession>A0A5C1E8L7</accession>
<evidence type="ECO:0000256" key="4">
    <source>
        <dbReference type="ARBA" id="ARBA00023136"/>
    </source>
</evidence>
<dbReference type="InterPro" id="IPR006008">
    <property type="entry name" value="YciB"/>
</dbReference>
<proteinExistence type="inferred from homology"/>
<organism evidence="7 8">
    <name type="scientific">Oryzomicrobium terrae</name>
    <dbReference type="NCBI Taxonomy" id="1735038"/>
    <lineage>
        <taxon>Bacteria</taxon>
        <taxon>Pseudomonadati</taxon>
        <taxon>Pseudomonadota</taxon>
        <taxon>Betaproteobacteria</taxon>
        <taxon>Rhodocyclales</taxon>
        <taxon>Rhodocyclaceae</taxon>
        <taxon>Oryzomicrobium</taxon>
    </lineage>
</organism>
<comment type="subcellular location">
    <subcellularLocation>
        <location evidence="5">Cell inner membrane</location>
        <topology evidence="5">Multi-pass membrane protein</topology>
    </subcellularLocation>
</comment>
<dbReference type="Proteomes" id="UP000323671">
    <property type="component" value="Chromosome"/>
</dbReference>
<feature type="compositionally biased region" description="Low complexity" evidence="6">
    <location>
        <begin position="220"/>
        <end position="233"/>
    </location>
</feature>
<comment type="function">
    <text evidence="5">Plays a role in cell envelope biogenesis, maintenance of cell envelope integrity and membrane homeostasis.</text>
</comment>
<evidence type="ECO:0000256" key="6">
    <source>
        <dbReference type="SAM" id="MobiDB-lite"/>
    </source>
</evidence>
<dbReference type="NCBIfam" id="NF001325">
    <property type="entry name" value="PRK00259.1-3"/>
    <property type="match status" value="1"/>
</dbReference>
<evidence type="ECO:0000256" key="3">
    <source>
        <dbReference type="ARBA" id="ARBA00022989"/>
    </source>
</evidence>
<reference evidence="7 8" key="1">
    <citation type="submission" date="2017-07" db="EMBL/GenBank/DDBJ databases">
        <title>Complete genome sequence of Oryzomicrobium terrae TPP412.</title>
        <authorList>
            <person name="Chiu L.-W."/>
            <person name="Lo K.-J."/>
            <person name="Tsai Y.-M."/>
            <person name="Lin S.-S."/>
            <person name="Kuo C.-H."/>
            <person name="Liu C.-T."/>
        </authorList>
    </citation>
    <scope>NUCLEOTIDE SEQUENCE [LARGE SCALE GENOMIC DNA]</scope>
    <source>
        <strain evidence="7 8">TPP412</strain>
    </source>
</reference>
<dbReference type="NCBIfam" id="TIGR00997">
    <property type="entry name" value="ispZ"/>
    <property type="match status" value="1"/>
</dbReference>
<dbReference type="GO" id="GO:0005886">
    <property type="term" value="C:plasma membrane"/>
    <property type="evidence" value="ECO:0007669"/>
    <property type="project" value="UniProtKB-SubCell"/>
</dbReference>
<keyword evidence="3 5" id="KW-1133">Transmembrane helix</keyword>
<dbReference type="HAMAP" id="MF_00189">
    <property type="entry name" value="YciB"/>
    <property type="match status" value="1"/>
</dbReference>
<feature type="transmembrane region" description="Helical" evidence="5">
    <location>
        <begin position="88"/>
        <end position="107"/>
    </location>
</feature>
<feature type="transmembrane region" description="Helical" evidence="5">
    <location>
        <begin position="160"/>
        <end position="178"/>
    </location>
</feature>
<keyword evidence="1 5" id="KW-1003">Cell membrane</keyword>
<protein>
    <recommendedName>
        <fullName evidence="5">Inner membrane-spanning protein YciB</fullName>
    </recommendedName>
</protein>
<name>A0A5C1E8L7_9RHOO</name>
<dbReference type="EMBL" id="CP022579">
    <property type="protein sequence ID" value="QEL65210.1"/>
    <property type="molecule type" value="Genomic_DNA"/>
</dbReference>
<keyword evidence="8" id="KW-1185">Reference proteome</keyword>
<feature type="transmembrane region" description="Helical" evidence="5">
    <location>
        <begin position="119"/>
        <end position="139"/>
    </location>
</feature>
<evidence type="ECO:0000256" key="2">
    <source>
        <dbReference type="ARBA" id="ARBA00022692"/>
    </source>
</evidence>
<evidence type="ECO:0000313" key="8">
    <source>
        <dbReference type="Proteomes" id="UP000323671"/>
    </source>
</evidence>
<feature type="transmembrane region" description="Helical" evidence="5">
    <location>
        <begin position="190"/>
        <end position="209"/>
    </location>
</feature>